<organism evidence="4 5">
    <name type="scientific">Lachnellula suecica</name>
    <dbReference type="NCBI Taxonomy" id="602035"/>
    <lineage>
        <taxon>Eukaryota</taxon>
        <taxon>Fungi</taxon>
        <taxon>Dikarya</taxon>
        <taxon>Ascomycota</taxon>
        <taxon>Pezizomycotina</taxon>
        <taxon>Leotiomycetes</taxon>
        <taxon>Helotiales</taxon>
        <taxon>Lachnaceae</taxon>
        <taxon>Lachnellula</taxon>
    </lineage>
</organism>
<dbReference type="InterPro" id="IPR036188">
    <property type="entry name" value="FAD/NAD-bd_sf"/>
</dbReference>
<dbReference type="EMBL" id="QGMK01001110">
    <property type="protein sequence ID" value="TVY73336.1"/>
    <property type="molecule type" value="Genomic_DNA"/>
</dbReference>
<dbReference type="SUPFAM" id="SSF51905">
    <property type="entry name" value="FAD/NAD(P)-binding domain"/>
    <property type="match status" value="1"/>
</dbReference>
<dbReference type="Pfam" id="PF13738">
    <property type="entry name" value="Pyr_redox_3"/>
    <property type="match status" value="1"/>
</dbReference>
<evidence type="ECO:0000313" key="5">
    <source>
        <dbReference type="Proteomes" id="UP000469558"/>
    </source>
</evidence>
<keyword evidence="2" id="KW-0274">FAD</keyword>
<keyword evidence="4" id="KW-0503">Monooxygenase</keyword>
<dbReference type="AlphaFoldDB" id="A0A8T9C772"/>
<comment type="caution">
    <text evidence="4">The sequence shown here is derived from an EMBL/GenBank/DDBJ whole genome shotgun (WGS) entry which is preliminary data.</text>
</comment>
<evidence type="ECO:0000256" key="2">
    <source>
        <dbReference type="ARBA" id="ARBA00022827"/>
    </source>
</evidence>
<evidence type="ECO:0000256" key="3">
    <source>
        <dbReference type="ARBA" id="ARBA00023002"/>
    </source>
</evidence>
<dbReference type="GO" id="GO:0004497">
    <property type="term" value="F:monooxygenase activity"/>
    <property type="evidence" value="ECO:0007669"/>
    <property type="project" value="UniProtKB-KW"/>
</dbReference>
<dbReference type="Gene3D" id="3.50.50.60">
    <property type="entry name" value="FAD/NAD(P)-binding domain"/>
    <property type="match status" value="1"/>
</dbReference>
<keyword evidence="5" id="KW-1185">Reference proteome</keyword>
<dbReference type="OrthoDB" id="2915840at2759"/>
<dbReference type="PANTHER" id="PTHR23023">
    <property type="entry name" value="DIMETHYLANILINE MONOOXYGENASE"/>
    <property type="match status" value="1"/>
</dbReference>
<feature type="non-terminal residue" evidence="4">
    <location>
        <position position="1"/>
    </location>
</feature>
<dbReference type="Proteomes" id="UP000469558">
    <property type="component" value="Unassembled WGS sequence"/>
</dbReference>
<reference evidence="4 5" key="1">
    <citation type="submission" date="2018-05" db="EMBL/GenBank/DDBJ databases">
        <title>Genome sequencing and assembly of the regulated plant pathogen Lachnellula willkommii and related sister species for the development of diagnostic species identification markers.</title>
        <authorList>
            <person name="Giroux E."/>
            <person name="Bilodeau G."/>
        </authorList>
    </citation>
    <scope>NUCLEOTIDE SEQUENCE [LARGE SCALE GENOMIC DNA]</scope>
    <source>
        <strain evidence="4 5">CBS 268.59</strain>
    </source>
</reference>
<name>A0A8T9C772_9HELO</name>
<dbReference type="InterPro" id="IPR050346">
    <property type="entry name" value="FMO-like"/>
</dbReference>
<protein>
    <submittedName>
        <fullName evidence="4">FAD-dependent monooxygenase DEP4</fullName>
    </submittedName>
</protein>
<evidence type="ECO:0000313" key="4">
    <source>
        <dbReference type="EMBL" id="TVY73336.1"/>
    </source>
</evidence>
<keyword evidence="1" id="KW-0285">Flavoprotein</keyword>
<evidence type="ECO:0000256" key="1">
    <source>
        <dbReference type="ARBA" id="ARBA00022630"/>
    </source>
</evidence>
<gene>
    <name evidence="4" type="primary">DEP4_0</name>
    <name evidence="4" type="ORF">LSUE1_G009598</name>
</gene>
<accession>A0A8T9C772</accession>
<proteinExistence type="predicted"/>
<keyword evidence="3" id="KW-0560">Oxidoreductase</keyword>
<feature type="non-terminal residue" evidence="4">
    <location>
        <position position="531"/>
    </location>
</feature>
<sequence>TNMENIDVVVIGAGISGLTFAKTYLEIHPNSTSITILESSTSLGGTWACDRLYPALKTNNQLGTYESPDFAMDPEVFGVKAREHMPGTVVYEYLEAFARRFDVLERIRFGWKVEEVSEDGDGGWVINVEGEKNIRAKKLVLATGLTGNPNMPSIPEAAEFGGPVYHAKDFVQHKDLLHTAKKVAVYGASKSGWDAVYAYASAGVRVEWVIRETGRGPCWMTPSWVMGGRVWIEKLVMTRILTWFGPTIWGADDGYGFWKRLLHQTVLGRFVVRKFWGLLEKDILGINGFDSHPEMKKLKPWSGSFWSGTSLSNHNYPTDFYDYVTNGLVKVYHGDITNLSPHTVHLSSGEALKIDALHCSTGWKHEPAIKFIPPSLATELGLPCSGNPVDEKTTAKADAEILSRLPILRDQPNVRPKGDAKNTPTEDNATPYRLYRHMIPPARAQSRNFAIACALLSYSQFIAAQIQALWVIAYFDSKLPLTRTAEEMSYEAELCQRFGRWRYAGGGGENVPNFVFESLPYFDELLGDLGL</sequence>